<accession>A0ABX6RB54</accession>
<dbReference type="InterPro" id="IPR050789">
    <property type="entry name" value="Diverse_Enzym_Activities"/>
</dbReference>
<dbReference type="EMBL" id="CP060028">
    <property type="protein sequence ID" value="QND80127.1"/>
    <property type="molecule type" value="Genomic_DNA"/>
</dbReference>
<gene>
    <name evidence="3" type="ORF">H4W19_17745</name>
</gene>
<dbReference type="RefSeq" id="WP_185895409.1">
    <property type="nucleotide sequence ID" value="NZ_CP060028.1"/>
</dbReference>
<dbReference type="InterPro" id="IPR001466">
    <property type="entry name" value="Beta-lactam-related"/>
</dbReference>
<dbReference type="PANTHER" id="PTHR43283:SF7">
    <property type="entry name" value="BETA-LACTAMASE-RELATED DOMAIN-CONTAINING PROTEIN"/>
    <property type="match status" value="1"/>
</dbReference>
<feature type="domain" description="Beta-lactamase-related" evidence="2">
    <location>
        <begin position="131"/>
        <end position="421"/>
    </location>
</feature>
<reference evidence="3 4" key="1">
    <citation type="submission" date="2020-08" db="EMBL/GenBank/DDBJ databases">
        <title>Streptomycin resistant and MDR strain, P. mexicana.</title>
        <authorList>
            <person name="Ganesh-kumar S."/>
            <person name="Zhe T."/>
            <person name="Yu Z."/>
            <person name="Min Y."/>
        </authorList>
    </citation>
    <scope>NUCLEOTIDE SEQUENCE [LARGE SCALE GENOMIC DNA]</scope>
    <source>
        <strain evidence="3 4">GTZY</strain>
    </source>
</reference>
<evidence type="ECO:0000259" key="2">
    <source>
        <dbReference type="Pfam" id="PF00144"/>
    </source>
</evidence>
<dbReference type="Pfam" id="PF00144">
    <property type="entry name" value="Beta-lactamase"/>
    <property type="match status" value="1"/>
</dbReference>
<keyword evidence="1" id="KW-0732">Signal</keyword>
<sequence length="443" mass="47412">MTHAFVAALALVLLGMSGPSRAADTALPNAAPDAEASDPRALGWMQDFPPPPDKRLSAADGSFFRFPALRWSVVHMREFLPTVEVSRGLGAPVPLPVALDGAIDAIRFTPTGARAPMTWKASLAANYTDGLVVLHRGRVVYEFYAGELREDRSHAAMSVTKSLTGTLAAMLAAEGMIDPAAPVTRYVPELAGSAFADARVRDVMDMTTCLRYSEDYADPAAEIWEYAKASNPLPQPGAEVVGTAAYLRTLQPEPGCRVGEAFAYKTPNADVLGWIVARASGTSVATLLSERIWRRMGMEQAGYFQVDATGMPVAGGGFSSGLRDMARFGQLLLDGGSWKGEQLIPRAVVEDIRKGGSRAAFARSGHPGLAGWSYRDMWWVTHNAHGAFAARGVHGQTVYIDPKAEMVIVRFASHPQAANAANDATSLPAYQALADHLLSREGK</sequence>
<dbReference type="InterPro" id="IPR012338">
    <property type="entry name" value="Beta-lactam/transpept-like"/>
</dbReference>
<evidence type="ECO:0000313" key="3">
    <source>
        <dbReference type="EMBL" id="QND80127.1"/>
    </source>
</evidence>
<name>A0ABX6RB54_PSEMX</name>
<dbReference type="Gene3D" id="3.40.710.10">
    <property type="entry name" value="DD-peptidase/beta-lactamase superfamily"/>
    <property type="match status" value="1"/>
</dbReference>
<keyword evidence="4" id="KW-1185">Reference proteome</keyword>
<organism evidence="3 4">
    <name type="scientific">Pseudoxanthomonas mexicana</name>
    <dbReference type="NCBI Taxonomy" id="128785"/>
    <lineage>
        <taxon>Bacteria</taxon>
        <taxon>Pseudomonadati</taxon>
        <taxon>Pseudomonadota</taxon>
        <taxon>Gammaproteobacteria</taxon>
        <taxon>Lysobacterales</taxon>
        <taxon>Lysobacteraceae</taxon>
        <taxon>Pseudoxanthomonas</taxon>
    </lineage>
</organism>
<keyword evidence="3" id="KW-0378">Hydrolase</keyword>
<evidence type="ECO:0000313" key="4">
    <source>
        <dbReference type="Proteomes" id="UP000515506"/>
    </source>
</evidence>
<feature type="signal peptide" evidence="1">
    <location>
        <begin position="1"/>
        <end position="22"/>
    </location>
</feature>
<proteinExistence type="predicted"/>
<dbReference type="GO" id="GO:0016787">
    <property type="term" value="F:hydrolase activity"/>
    <property type="evidence" value="ECO:0007669"/>
    <property type="project" value="UniProtKB-KW"/>
</dbReference>
<dbReference type="SUPFAM" id="SSF56601">
    <property type="entry name" value="beta-lactamase/transpeptidase-like"/>
    <property type="match status" value="1"/>
</dbReference>
<protein>
    <submittedName>
        <fullName evidence="3">Serine hydrolase</fullName>
    </submittedName>
</protein>
<feature type="chain" id="PRO_5047191494" evidence="1">
    <location>
        <begin position="23"/>
        <end position="443"/>
    </location>
</feature>
<evidence type="ECO:0000256" key="1">
    <source>
        <dbReference type="SAM" id="SignalP"/>
    </source>
</evidence>
<dbReference type="Proteomes" id="UP000515506">
    <property type="component" value="Chromosome"/>
</dbReference>
<dbReference type="PANTHER" id="PTHR43283">
    <property type="entry name" value="BETA-LACTAMASE-RELATED"/>
    <property type="match status" value="1"/>
</dbReference>